<evidence type="ECO:0000313" key="2">
    <source>
        <dbReference type="Proteomes" id="UP000650224"/>
    </source>
</evidence>
<dbReference type="AlphaFoldDB" id="A0A8I0LFG2"/>
<evidence type="ECO:0000313" key="1">
    <source>
        <dbReference type="EMBL" id="MBD8029928.1"/>
    </source>
</evidence>
<dbReference type="SUPFAM" id="SSF54690">
    <property type="entry name" value="Molybdopterin synthase subunit MoaE"/>
    <property type="match status" value="1"/>
</dbReference>
<reference evidence="1 2" key="1">
    <citation type="submission" date="2020-08" db="EMBL/GenBank/DDBJ databases">
        <title>A Genomic Blueprint of the Chicken Gut Microbiome.</title>
        <authorList>
            <person name="Gilroy R."/>
            <person name="Ravi A."/>
            <person name="Getino M."/>
            <person name="Pursley I."/>
            <person name="Horton D.L."/>
            <person name="Alikhan N.-F."/>
            <person name="Baker D."/>
            <person name="Gharbi K."/>
            <person name="Hall N."/>
            <person name="Watson M."/>
            <person name="Adriaenssens E.M."/>
            <person name="Foster-Nyarko E."/>
            <person name="Jarju S."/>
            <person name="Secka A."/>
            <person name="Antonio M."/>
            <person name="Oren A."/>
            <person name="Chaudhuri R."/>
            <person name="La Ragione R.M."/>
            <person name="Hildebrand F."/>
            <person name="Pallen M.J."/>
        </authorList>
    </citation>
    <scope>NUCLEOTIDE SEQUENCE [LARGE SCALE GENOMIC DNA]</scope>
    <source>
        <strain evidence="1 2">Sa1YVA5</strain>
    </source>
</reference>
<accession>A0A8I0LFG2</accession>
<dbReference type="Gene3D" id="3.90.1170.40">
    <property type="entry name" value="Molybdopterin biosynthesis MoaE subunit"/>
    <property type="match status" value="1"/>
</dbReference>
<dbReference type="RefSeq" id="WP_191733145.1">
    <property type="nucleotide sequence ID" value="NZ_JACSPR010000003.1"/>
</dbReference>
<dbReference type="Pfam" id="PF02391">
    <property type="entry name" value="MoaE"/>
    <property type="match status" value="1"/>
</dbReference>
<gene>
    <name evidence="1" type="ORF">H9627_06235</name>
</gene>
<proteinExistence type="predicted"/>
<keyword evidence="2" id="KW-1185">Reference proteome</keyword>
<organism evidence="1 2">
    <name type="scientific">Corynebacterium gallinarum</name>
    <dbReference type="NCBI Taxonomy" id="2762214"/>
    <lineage>
        <taxon>Bacteria</taxon>
        <taxon>Bacillati</taxon>
        <taxon>Actinomycetota</taxon>
        <taxon>Actinomycetes</taxon>
        <taxon>Mycobacteriales</taxon>
        <taxon>Corynebacteriaceae</taxon>
        <taxon>Corynebacterium</taxon>
    </lineage>
</organism>
<sequence length="152" mass="15884">MTTDPAYVDEQTGTLIDAFMTEDSLADLLPAAKVATCTDAMGALVVFEGVVRDHDGGSRVKSLTYTAHPSAGEVIRKVGDGVVAKHPKARLWTAHRTGALAIGDVAFLVVAAAAHRGDAFAACAALADAVKAQVPIWKEQELVNGDTEWVGL</sequence>
<dbReference type="Proteomes" id="UP000650224">
    <property type="component" value="Unassembled WGS sequence"/>
</dbReference>
<protein>
    <submittedName>
        <fullName evidence="1">Molybdenum cofactor biosynthesis protein MoaE</fullName>
    </submittedName>
</protein>
<dbReference type="PANTHER" id="PTHR23404">
    <property type="entry name" value="MOLYBDOPTERIN SYNTHASE RELATED"/>
    <property type="match status" value="1"/>
</dbReference>
<dbReference type="InterPro" id="IPR036563">
    <property type="entry name" value="MoaE_sf"/>
</dbReference>
<name>A0A8I0LFG2_9CORY</name>
<dbReference type="EMBL" id="JACSPR010000003">
    <property type="protein sequence ID" value="MBD8029928.1"/>
    <property type="molecule type" value="Genomic_DNA"/>
</dbReference>
<comment type="caution">
    <text evidence="1">The sequence shown here is derived from an EMBL/GenBank/DDBJ whole genome shotgun (WGS) entry which is preliminary data.</text>
</comment>
<dbReference type="InterPro" id="IPR003448">
    <property type="entry name" value="Mopterin_biosynth_MoaE"/>
</dbReference>
<dbReference type="GO" id="GO:0006777">
    <property type="term" value="P:Mo-molybdopterin cofactor biosynthetic process"/>
    <property type="evidence" value="ECO:0007669"/>
    <property type="project" value="InterPro"/>
</dbReference>